<comment type="catalytic activity">
    <reaction evidence="4">
        <text>7-aminomethyl-7-carbaguanine + guanosine(34) in tRNA = 7-aminomethyl-7-carbaguanosine(34) in tRNA + guanine</text>
        <dbReference type="Rhea" id="RHEA:24104"/>
        <dbReference type="Rhea" id="RHEA-COMP:10341"/>
        <dbReference type="Rhea" id="RHEA-COMP:10342"/>
        <dbReference type="ChEBI" id="CHEBI:16235"/>
        <dbReference type="ChEBI" id="CHEBI:58703"/>
        <dbReference type="ChEBI" id="CHEBI:74269"/>
        <dbReference type="ChEBI" id="CHEBI:82833"/>
        <dbReference type="EC" id="2.4.2.29"/>
    </reaction>
</comment>
<evidence type="ECO:0000313" key="7">
    <source>
        <dbReference type="Proteomes" id="UP000034581"/>
    </source>
</evidence>
<keyword evidence="1 4" id="KW-0328">Glycosyltransferase</keyword>
<dbReference type="GO" id="GO:0008479">
    <property type="term" value="F:tRNA-guanosine(34) queuine transglycosylase activity"/>
    <property type="evidence" value="ECO:0007669"/>
    <property type="project" value="UniProtKB-UniRule"/>
</dbReference>
<evidence type="ECO:0000256" key="1">
    <source>
        <dbReference type="ARBA" id="ARBA00022676"/>
    </source>
</evidence>
<name>A0A0G0BK98_UNCC3</name>
<dbReference type="Pfam" id="PF01702">
    <property type="entry name" value="TGT"/>
    <property type="match status" value="1"/>
</dbReference>
<feature type="active site" description="Nucleophile" evidence="4">
    <location>
        <position position="298"/>
    </location>
</feature>
<dbReference type="Gene3D" id="3.20.20.105">
    <property type="entry name" value="Queuine tRNA-ribosyltransferase-like"/>
    <property type="match status" value="1"/>
</dbReference>
<evidence type="ECO:0000256" key="4">
    <source>
        <dbReference type="HAMAP-Rule" id="MF_00168"/>
    </source>
</evidence>
<dbReference type="InterPro" id="IPR004803">
    <property type="entry name" value="TGT"/>
</dbReference>
<feature type="binding site" evidence="4">
    <location>
        <position position="349"/>
    </location>
    <ligand>
        <name>Zn(2+)</name>
        <dbReference type="ChEBI" id="CHEBI:29105"/>
    </ligand>
</feature>
<gene>
    <name evidence="4" type="primary">tgt</name>
    <name evidence="6" type="ORF">UR67_C0002G0039</name>
</gene>
<dbReference type="AlphaFoldDB" id="A0A0G0BK98"/>
<dbReference type="EC" id="2.4.2.29" evidence="4"/>
<dbReference type="InterPro" id="IPR036511">
    <property type="entry name" value="TGT-like_sf"/>
</dbReference>
<accession>A0A0G0BK98</accession>
<evidence type="ECO:0000313" key="6">
    <source>
        <dbReference type="EMBL" id="KKP69919.1"/>
    </source>
</evidence>
<feature type="binding site" evidence="4">
    <location>
        <position position="172"/>
    </location>
    <ligand>
        <name>substrate</name>
    </ligand>
</feature>
<feature type="binding site" evidence="4">
    <location>
        <position position="352"/>
    </location>
    <ligand>
        <name>Zn(2+)</name>
        <dbReference type="ChEBI" id="CHEBI:29105"/>
    </ligand>
</feature>
<comment type="pathway">
    <text evidence="4">tRNA modification; tRNA-queuosine biosynthesis.</text>
</comment>
<keyword evidence="2 4" id="KW-0808">Transferase</keyword>
<dbReference type="PATRIC" id="fig|1618350.3.peg.344"/>
<reference evidence="6 7" key="1">
    <citation type="journal article" date="2015" name="Nature">
        <title>rRNA introns, odd ribosomes, and small enigmatic genomes across a large radiation of phyla.</title>
        <authorList>
            <person name="Brown C.T."/>
            <person name="Hug L.A."/>
            <person name="Thomas B.C."/>
            <person name="Sharon I."/>
            <person name="Castelle C.J."/>
            <person name="Singh A."/>
            <person name="Wilkins M.J."/>
            <person name="Williams K.H."/>
            <person name="Banfield J.F."/>
        </authorList>
    </citation>
    <scope>NUCLEOTIDE SEQUENCE [LARGE SCALE GENOMIC DNA]</scope>
</reference>
<dbReference type="GO" id="GO:0005737">
    <property type="term" value="C:cytoplasm"/>
    <property type="evidence" value="ECO:0007669"/>
    <property type="project" value="TreeGrafter"/>
</dbReference>
<dbReference type="UniPathway" id="UPA00392"/>
<keyword evidence="3 4" id="KW-0819">tRNA processing</keyword>
<dbReference type="NCBIfam" id="TIGR00449">
    <property type="entry name" value="tgt_general"/>
    <property type="match status" value="1"/>
</dbReference>
<feature type="region of interest" description="RNA binding" evidence="4">
    <location>
        <begin position="279"/>
        <end position="285"/>
    </location>
</feature>
<comment type="cofactor">
    <cofactor evidence="4">
        <name>Zn(2+)</name>
        <dbReference type="ChEBI" id="CHEBI:29105"/>
    </cofactor>
    <text evidence="4">Binds 1 zinc ion per subunit.</text>
</comment>
<evidence type="ECO:0000256" key="3">
    <source>
        <dbReference type="ARBA" id="ARBA00022694"/>
    </source>
</evidence>
<sequence length="410" mass="46727">MKFKVIKKDRQTKARVGKIALAHGTIETPSFVPVGTQATVKALSPRDLHEIGVQVFFANTYHLYLRPGADLIAKIGGIHKFMNWDNPIMTDSGGFQVFSLGLGKYKFKIGDEKTKVFFGQERKGITGEKLVEISEDGVEFKSHLDGSKHILNPEKSIEIQHKLGSDIMMSFDDCTPYPCSHEYAKLSMERTHRWATRCVRIHRKLKNKPHNLSQNLYGVIQGSIYEDLRIKSAQFIDSLNTSGIAIGGVSVGESKKEMYQVLDFVNPYLSEDKPRHLLGVGEIDDVFAAVERGIDTMDCVIPTRWARNETLIVSPETSRKEQTKTPCRLSIKNNKYIEDTGPIDQNCDCYVCKNYTRAYLNHLYRSGEILGIYLGTFHNVYFMTELFRKIRESILEGKFIKLKKKWSLQD</sequence>
<feature type="binding site" evidence="4">
    <location>
        <position position="248"/>
    </location>
    <ligand>
        <name>substrate</name>
    </ligand>
</feature>
<feature type="binding site" evidence="4">
    <location>
        <position position="347"/>
    </location>
    <ligand>
        <name>Zn(2+)</name>
        <dbReference type="ChEBI" id="CHEBI:29105"/>
    </ligand>
</feature>
<comment type="subunit">
    <text evidence="4">Homodimer. Within each dimer, one monomer is responsible for RNA recognition and catalysis, while the other monomer binds to the replacement base PreQ1.</text>
</comment>
<keyword evidence="4" id="KW-0479">Metal-binding</keyword>
<feature type="region of interest" description="RNA binding; important for wobble base 34 recognition" evidence="4">
    <location>
        <begin position="303"/>
        <end position="307"/>
    </location>
</feature>
<comment type="similarity">
    <text evidence="4">Belongs to the queuine tRNA-ribosyltransferase family.</text>
</comment>
<dbReference type="GO" id="GO:0008616">
    <property type="term" value="P:tRNA queuosine(34) biosynthetic process"/>
    <property type="evidence" value="ECO:0007669"/>
    <property type="project" value="UniProtKB-UniRule"/>
</dbReference>
<keyword evidence="4" id="KW-0671">Queuosine biosynthesis</keyword>
<feature type="binding site" evidence="4">
    <location>
        <begin position="91"/>
        <end position="95"/>
    </location>
    <ligand>
        <name>substrate</name>
    </ligand>
</feature>
<evidence type="ECO:0000259" key="5">
    <source>
        <dbReference type="Pfam" id="PF01702"/>
    </source>
</evidence>
<organism evidence="6 7">
    <name type="scientific">candidate division CPR3 bacterium GW2011_GWF2_35_18</name>
    <dbReference type="NCBI Taxonomy" id="1618350"/>
    <lineage>
        <taxon>Bacteria</taxon>
        <taxon>Bacteria division CPR3</taxon>
    </lineage>
</organism>
<dbReference type="Proteomes" id="UP000034581">
    <property type="component" value="Unassembled WGS sequence"/>
</dbReference>
<comment type="function">
    <text evidence="4">Catalyzes the base-exchange of a guanine (G) residue with the queuine precursor 7-aminomethyl-7-deazaguanine (PreQ1) at position 34 (anticodon wobble position) in tRNAs with GU(N) anticodons (tRNA-Asp, -Asn, -His and -Tyr). Catalysis occurs through a double-displacement mechanism. The nucleophile active site attacks the C1' of nucleotide 34 to detach the guanine base from the RNA, forming a covalent enzyme-RNA intermediate. The proton acceptor active site deprotonates the incoming PreQ1, allowing a nucleophilic attack on the C1' of the ribose to form the product. After dissociation, two additional enzymatic reactions on the tRNA convert PreQ1 to queuine (Q), resulting in the hypermodified nucleoside queuosine (7-(((4,5-cis-dihydroxy-2-cyclopenten-1-yl)amino)methyl)-7-deazaguanosine).</text>
</comment>
<feature type="domain" description="tRNA-guanine(15) transglycosylase-like" evidence="5">
    <location>
        <begin position="12"/>
        <end position="407"/>
    </location>
</feature>
<protein>
    <recommendedName>
        <fullName evidence="4">Queuine tRNA-ribosyltransferase</fullName>
        <ecNumber evidence="4">2.4.2.29</ecNumber>
    </recommendedName>
    <alternativeName>
        <fullName evidence="4">Guanine insertion enzyme</fullName>
    </alternativeName>
    <alternativeName>
        <fullName evidence="4">tRNA-guanine transglycosylase</fullName>
    </alternativeName>
</protein>
<dbReference type="InterPro" id="IPR002616">
    <property type="entry name" value="tRNA_ribo_trans-like"/>
</dbReference>
<dbReference type="PANTHER" id="PTHR46499:SF1">
    <property type="entry name" value="QUEUINE TRNA-RIBOSYLTRANSFERASE"/>
    <property type="match status" value="1"/>
</dbReference>
<feature type="binding site" evidence="4">
    <location>
        <position position="221"/>
    </location>
    <ligand>
        <name>substrate</name>
    </ligand>
</feature>
<feature type="active site" description="Proton acceptor" evidence="4">
    <location>
        <position position="91"/>
    </location>
</feature>
<dbReference type="NCBIfam" id="TIGR00430">
    <property type="entry name" value="Q_tRNA_tgt"/>
    <property type="match status" value="1"/>
</dbReference>
<proteinExistence type="inferred from homology"/>
<dbReference type="GO" id="GO:0046872">
    <property type="term" value="F:metal ion binding"/>
    <property type="evidence" value="ECO:0007669"/>
    <property type="project" value="UniProtKB-KW"/>
</dbReference>
<dbReference type="SUPFAM" id="SSF51713">
    <property type="entry name" value="tRNA-guanine transglycosylase"/>
    <property type="match status" value="1"/>
</dbReference>
<comment type="caution">
    <text evidence="6">The sequence shown here is derived from an EMBL/GenBank/DDBJ whole genome shotgun (WGS) entry which is preliminary data.</text>
</comment>
<evidence type="ECO:0000256" key="2">
    <source>
        <dbReference type="ARBA" id="ARBA00022679"/>
    </source>
</evidence>
<dbReference type="PANTHER" id="PTHR46499">
    <property type="entry name" value="QUEUINE TRNA-RIBOSYLTRANSFERASE"/>
    <property type="match status" value="1"/>
</dbReference>
<dbReference type="STRING" id="1618350.UR67_C0002G0039"/>
<feature type="binding site" evidence="4">
    <location>
        <position position="378"/>
    </location>
    <ligand>
        <name>Zn(2+)</name>
        <dbReference type="ChEBI" id="CHEBI:29105"/>
    </ligand>
</feature>
<dbReference type="EMBL" id="LBQB01000002">
    <property type="protein sequence ID" value="KKP69919.1"/>
    <property type="molecule type" value="Genomic_DNA"/>
</dbReference>
<dbReference type="InterPro" id="IPR050076">
    <property type="entry name" value="ArchSynthase1/Queuine_TRR"/>
</dbReference>
<dbReference type="HAMAP" id="MF_00168">
    <property type="entry name" value="Q_tRNA_Tgt"/>
    <property type="match status" value="1"/>
</dbReference>
<keyword evidence="4" id="KW-0862">Zinc</keyword>